<proteinExistence type="predicted"/>
<dbReference type="Proteomes" id="UP000243333">
    <property type="component" value="Unassembled WGS sequence"/>
</dbReference>
<dbReference type="RefSeq" id="WP_093687235.1">
    <property type="nucleotide sequence ID" value="NZ_FNBU01000001.1"/>
</dbReference>
<gene>
    <name evidence="1" type="ORF">SAMN05660235_00200</name>
</gene>
<protein>
    <submittedName>
        <fullName evidence="1">Control of competence regulator ComK, YlbF/YmcA</fullName>
    </submittedName>
</protein>
<dbReference type="AlphaFoldDB" id="A0A1G7HQ43"/>
<dbReference type="InterPro" id="IPR010368">
    <property type="entry name" value="Com_YlbF"/>
</dbReference>
<accession>A0A1G7HQ43</accession>
<name>A0A1G7HQ43_9FIRM</name>
<evidence type="ECO:0000313" key="1">
    <source>
        <dbReference type="EMBL" id="SDF02541.1"/>
    </source>
</evidence>
<sequence>MLENKAKEIVEELKKTNEFKALKQAKDTLERNSQLKRRVEQFSLDHAKAYQRTDGGGKFPIEELERRFNELMQVPEIAAYFKAGQKFDNVVMKLHELIDELLEQALAGSNR</sequence>
<dbReference type="Pfam" id="PF06133">
    <property type="entry name" value="Com_YlbF"/>
    <property type="match status" value="1"/>
</dbReference>
<evidence type="ECO:0000313" key="2">
    <source>
        <dbReference type="Proteomes" id="UP000243333"/>
    </source>
</evidence>
<dbReference type="SUPFAM" id="SSF158622">
    <property type="entry name" value="YheA/YmcA-like"/>
    <property type="match status" value="1"/>
</dbReference>
<reference evidence="2" key="1">
    <citation type="submission" date="2016-10" db="EMBL/GenBank/DDBJ databases">
        <authorList>
            <person name="Varghese N."/>
            <person name="Submissions S."/>
        </authorList>
    </citation>
    <scope>NUCLEOTIDE SEQUENCE [LARGE SCALE GENOMIC DNA]</scope>
    <source>
        <strain evidence="2">DSM 23256</strain>
    </source>
</reference>
<dbReference type="Gene3D" id="1.20.1500.10">
    <property type="entry name" value="YheA/YmcA-like"/>
    <property type="match status" value="1"/>
</dbReference>
<organism evidence="1 2">
    <name type="scientific">Sporolituus thermophilus DSM 23256</name>
    <dbReference type="NCBI Taxonomy" id="1123285"/>
    <lineage>
        <taxon>Bacteria</taxon>
        <taxon>Bacillati</taxon>
        <taxon>Bacillota</taxon>
        <taxon>Negativicutes</taxon>
        <taxon>Selenomonadales</taxon>
        <taxon>Sporomusaceae</taxon>
        <taxon>Sporolituus</taxon>
    </lineage>
</organism>
<keyword evidence="2" id="KW-1185">Reference proteome</keyword>
<dbReference type="OrthoDB" id="9849098at2"/>
<dbReference type="EMBL" id="FNBU01000001">
    <property type="protein sequence ID" value="SDF02541.1"/>
    <property type="molecule type" value="Genomic_DNA"/>
</dbReference>
<dbReference type="InterPro" id="IPR023378">
    <property type="entry name" value="YheA/YmcA-like_dom_sf"/>
</dbReference>